<keyword evidence="2" id="KW-1185">Reference proteome</keyword>
<dbReference type="Gene3D" id="3.40.50.150">
    <property type="entry name" value="Vaccinia Virus protein VP39"/>
    <property type="match status" value="1"/>
</dbReference>
<dbReference type="GO" id="GO:0032259">
    <property type="term" value="P:methylation"/>
    <property type="evidence" value="ECO:0007669"/>
    <property type="project" value="UniProtKB-KW"/>
</dbReference>
<evidence type="ECO:0000313" key="1">
    <source>
        <dbReference type="EMBL" id="MFC3761354.1"/>
    </source>
</evidence>
<dbReference type="InterPro" id="IPR029063">
    <property type="entry name" value="SAM-dependent_MTases_sf"/>
</dbReference>
<protein>
    <submittedName>
        <fullName evidence="1">O-methyltransferase</fullName>
        <ecNumber evidence="1">2.1.1.-</ecNumber>
    </submittedName>
</protein>
<dbReference type="EMBL" id="JBHRZH010000008">
    <property type="protein sequence ID" value="MFC3761354.1"/>
    <property type="molecule type" value="Genomic_DNA"/>
</dbReference>
<evidence type="ECO:0000313" key="2">
    <source>
        <dbReference type="Proteomes" id="UP001595699"/>
    </source>
</evidence>
<dbReference type="SUPFAM" id="SSF53335">
    <property type="entry name" value="S-adenosyl-L-methionine-dependent methyltransferases"/>
    <property type="match status" value="1"/>
</dbReference>
<name>A0ABV7YAI0_9ACTN</name>
<keyword evidence="1" id="KW-0489">Methyltransferase</keyword>
<dbReference type="EC" id="2.1.1.-" evidence="1"/>
<dbReference type="Pfam" id="PF13578">
    <property type="entry name" value="Methyltransf_24"/>
    <property type="match status" value="1"/>
</dbReference>
<dbReference type="RefSeq" id="WP_205118422.1">
    <property type="nucleotide sequence ID" value="NZ_JAFBCM010000001.1"/>
</dbReference>
<keyword evidence="1" id="KW-0808">Transferase</keyword>
<dbReference type="GO" id="GO:0008168">
    <property type="term" value="F:methyltransferase activity"/>
    <property type="evidence" value="ECO:0007669"/>
    <property type="project" value="UniProtKB-KW"/>
</dbReference>
<organism evidence="1 2">
    <name type="scientific">Tenggerimyces flavus</name>
    <dbReference type="NCBI Taxonomy" id="1708749"/>
    <lineage>
        <taxon>Bacteria</taxon>
        <taxon>Bacillati</taxon>
        <taxon>Actinomycetota</taxon>
        <taxon>Actinomycetes</taxon>
        <taxon>Propionibacteriales</taxon>
        <taxon>Nocardioidaceae</taxon>
        <taxon>Tenggerimyces</taxon>
    </lineage>
</organism>
<sequence>MSAPPHLPPVVARAHQLSRQRGYVSSCRNETGRLLASLAATRDGVLAETGTGCGVGSAWLRSGMRNGAHLLTAEHDPGLVSAVREMFAGDESVEVLEADWKELAEHAPFSLLFLDVREAKRAGPDVAGDIMTPGGMVVLDDFTPCETWPPMYNGRVDAMRQEWLLDERFTTAEIMVATDASVLIATRR</sequence>
<reference evidence="2" key="1">
    <citation type="journal article" date="2019" name="Int. J. Syst. Evol. Microbiol.">
        <title>The Global Catalogue of Microorganisms (GCM) 10K type strain sequencing project: providing services to taxonomists for standard genome sequencing and annotation.</title>
        <authorList>
            <consortium name="The Broad Institute Genomics Platform"/>
            <consortium name="The Broad Institute Genome Sequencing Center for Infectious Disease"/>
            <person name="Wu L."/>
            <person name="Ma J."/>
        </authorList>
    </citation>
    <scope>NUCLEOTIDE SEQUENCE [LARGE SCALE GENOMIC DNA]</scope>
    <source>
        <strain evidence="2">CGMCC 4.7241</strain>
    </source>
</reference>
<dbReference type="PANTHER" id="PTHR43167">
    <property type="entry name" value="PUTATIVE (AFU_ORTHOLOGUE AFUA_6G01830)-RELATED"/>
    <property type="match status" value="1"/>
</dbReference>
<dbReference type="PANTHER" id="PTHR43167:SF1">
    <property type="entry name" value="PUTATIVE (AFU_ORTHOLOGUE AFUA_6G01830)-RELATED"/>
    <property type="match status" value="1"/>
</dbReference>
<accession>A0ABV7YAI0</accession>
<dbReference type="Proteomes" id="UP001595699">
    <property type="component" value="Unassembled WGS sequence"/>
</dbReference>
<proteinExistence type="predicted"/>
<gene>
    <name evidence="1" type="ORF">ACFOUW_10920</name>
</gene>
<comment type="caution">
    <text evidence="1">The sequence shown here is derived from an EMBL/GenBank/DDBJ whole genome shotgun (WGS) entry which is preliminary data.</text>
</comment>